<keyword evidence="2" id="KW-1185">Reference proteome</keyword>
<dbReference type="AlphaFoldDB" id="A0AAV9LFR8"/>
<gene>
    <name evidence="1" type="ORF">R3W88_026887</name>
</gene>
<protein>
    <submittedName>
        <fullName evidence="1">Uncharacterized protein</fullName>
    </submittedName>
</protein>
<reference evidence="1 2" key="1">
    <citation type="submission" date="2023-10" db="EMBL/GenBank/DDBJ databases">
        <title>Genome-Wide Identification Analysis in wild type Solanum Pinnatisectum Reveals Some Genes Defensing Phytophthora Infestans.</title>
        <authorList>
            <person name="Sun C."/>
        </authorList>
    </citation>
    <scope>NUCLEOTIDE SEQUENCE [LARGE SCALE GENOMIC DNA]</scope>
    <source>
        <strain evidence="1">LQN</strain>
        <tissue evidence="1">Leaf</tissue>
    </source>
</reference>
<evidence type="ECO:0000313" key="1">
    <source>
        <dbReference type="EMBL" id="KAK4724108.1"/>
    </source>
</evidence>
<proteinExistence type="predicted"/>
<name>A0AAV9LFR8_9SOLN</name>
<comment type="caution">
    <text evidence="1">The sequence shown here is derived from an EMBL/GenBank/DDBJ whole genome shotgun (WGS) entry which is preliminary data.</text>
</comment>
<evidence type="ECO:0000313" key="2">
    <source>
        <dbReference type="Proteomes" id="UP001311915"/>
    </source>
</evidence>
<dbReference type="Proteomes" id="UP001311915">
    <property type="component" value="Unassembled WGS sequence"/>
</dbReference>
<dbReference type="EMBL" id="JAWPEI010000006">
    <property type="protein sequence ID" value="KAK4724108.1"/>
    <property type="molecule type" value="Genomic_DNA"/>
</dbReference>
<accession>A0AAV9LFR8</accession>
<organism evidence="1 2">
    <name type="scientific">Solanum pinnatisectum</name>
    <name type="common">tansyleaf nightshade</name>
    <dbReference type="NCBI Taxonomy" id="50273"/>
    <lineage>
        <taxon>Eukaryota</taxon>
        <taxon>Viridiplantae</taxon>
        <taxon>Streptophyta</taxon>
        <taxon>Embryophyta</taxon>
        <taxon>Tracheophyta</taxon>
        <taxon>Spermatophyta</taxon>
        <taxon>Magnoliopsida</taxon>
        <taxon>eudicotyledons</taxon>
        <taxon>Gunneridae</taxon>
        <taxon>Pentapetalae</taxon>
        <taxon>asterids</taxon>
        <taxon>lamiids</taxon>
        <taxon>Solanales</taxon>
        <taxon>Solanaceae</taxon>
        <taxon>Solanoideae</taxon>
        <taxon>Solaneae</taxon>
        <taxon>Solanum</taxon>
    </lineage>
</organism>
<sequence>MAFKKINDVSCKDSTVATLVDFSDVDSITRCELKTSALSGSEYFTSWETPRKSKSQMTLKIAIPSGKIASKLFDELSHSGFNFCESKNSTDSSNSTKFAMMEQTIKALKKSIDEKNLQITKLIGKLDLYNFGESHHILTT</sequence>